<keyword evidence="8" id="KW-0626">Porin</keyword>
<evidence type="ECO:0000256" key="9">
    <source>
        <dbReference type="ARBA" id="ARBA00023136"/>
    </source>
</evidence>
<keyword evidence="10" id="KW-0998">Cell outer membrane</keyword>
<evidence type="ECO:0000259" key="12">
    <source>
        <dbReference type="Pfam" id="PF13609"/>
    </source>
</evidence>
<reference evidence="13 14" key="1">
    <citation type="journal article" date="2016" name="Front. Microbiol.">
        <title>Single-Cell (Meta-)Genomics of a Dimorphic Candidatus Thiomargarita nelsonii Reveals Genomic Plasticity.</title>
        <authorList>
            <person name="Flood B.E."/>
            <person name="Fliss P."/>
            <person name="Jones D.S."/>
            <person name="Dick G.J."/>
            <person name="Jain S."/>
            <person name="Kaster A.K."/>
            <person name="Winkel M."/>
            <person name="Mussmann M."/>
            <person name="Bailey J."/>
        </authorList>
    </citation>
    <scope>NUCLEOTIDE SEQUENCE [LARGE SCALE GENOMIC DNA]</scope>
    <source>
        <strain evidence="13">Hydrate Ridge</strain>
    </source>
</reference>
<dbReference type="EMBL" id="JSZA02000126">
    <property type="protein sequence ID" value="KHD10620.1"/>
    <property type="molecule type" value="Genomic_DNA"/>
</dbReference>
<keyword evidence="14" id="KW-1185">Reference proteome</keyword>
<dbReference type="PANTHER" id="PTHR34501:SF9">
    <property type="entry name" value="MAJOR OUTER MEMBRANE PROTEIN P.IA"/>
    <property type="match status" value="1"/>
</dbReference>
<dbReference type="InterPro" id="IPR050298">
    <property type="entry name" value="Gram-neg_bact_OMP"/>
</dbReference>
<dbReference type="Gene3D" id="2.40.160.10">
    <property type="entry name" value="Porin"/>
    <property type="match status" value="1"/>
</dbReference>
<evidence type="ECO:0000256" key="5">
    <source>
        <dbReference type="ARBA" id="ARBA00022692"/>
    </source>
</evidence>
<protein>
    <recommendedName>
        <fullName evidence="12">Porin domain-containing protein</fullName>
    </recommendedName>
</protein>
<keyword evidence="5" id="KW-0812">Transmembrane</keyword>
<dbReference type="GO" id="GO:0009279">
    <property type="term" value="C:cell outer membrane"/>
    <property type="evidence" value="ECO:0007669"/>
    <property type="project" value="UniProtKB-SubCell"/>
</dbReference>
<dbReference type="PANTHER" id="PTHR34501">
    <property type="entry name" value="PROTEIN YDDL-RELATED"/>
    <property type="match status" value="1"/>
</dbReference>
<gene>
    <name evidence="13" type="ORF">PN36_24360</name>
</gene>
<comment type="subunit">
    <text evidence="2">Homotrimer.</text>
</comment>
<evidence type="ECO:0000256" key="2">
    <source>
        <dbReference type="ARBA" id="ARBA00011233"/>
    </source>
</evidence>
<dbReference type="InterPro" id="IPR033900">
    <property type="entry name" value="Gram_neg_porin_domain"/>
</dbReference>
<evidence type="ECO:0000256" key="10">
    <source>
        <dbReference type="ARBA" id="ARBA00023237"/>
    </source>
</evidence>
<dbReference type="InterPro" id="IPR023614">
    <property type="entry name" value="Porin_dom_sf"/>
</dbReference>
<dbReference type="GO" id="GO:0046930">
    <property type="term" value="C:pore complex"/>
    <property type="evidence" value="ECO:0007669"/>
    <property type="project" value="UniProtKB-KW"/>
</dbReference>
<keyword evidence="4" id="KW-1134">Transmembrane beta strand</keyword>
<evidence type="ECO:0000256" key="8">
    <source>
        <dbReference type="ARBA" id="ARBA00023114"/>
    </source>
</evidence>
<dbReference type="GO" id="GO:0015288">
    <property type="term" value="F:porin activity"/>
    <property type="evidence" value="ECO:0007669"/>
    <property type="project" value="UniProtKB-KW"/>
</dbReference>
<dbReference type="GO" id="GO:0006811">
    <property type="term" value="P:monoatomic ion transport"/>
    <property type="evidence" value="ECO:0007669"/>
    <property type="project" value="UniProtKB-KW"/>
</dbReference>
<feature type="chain" id="PRO_5007387884" description="Porin domain-containing protein" evidence="11">
    <location>
        <begin position="20"/>
        <end position="416"/>
    </location>
</feature>
<proteinExistence type="predicted"/>
<comment type="subcellular location">
    <subcellularLocation>
        <location evidence="1">Cell outer membrane</location>
        <topology evidence="1">Multi-pass membrane protein</topology>
    </subcellularLocation>
</comment>
<name>A0A0A6RWA2_9GAMM</name>
<organism evidence="13 14">
    <name type="scientific">Candidatus Thiomargarita nelsonii</name>
    <dbReference type="NCBI Taxonomy" id="1003181"/>
    <lineage>
        <taxon>Bacteria</taxon>
        <taxon>Pseudomonadati</taxon>
        <taxon>Pseudomonadota</taxon>
        <taxon>Gammaproteobacteria</taxon>
        <taxon>Thiotrichales</taxon>
        <taxon>Thiotrichaceae</taxon>
        <taxon>Thiomargarita</taxon>
    </lineage>
</organism>
<evidence type="ECO:0000256" key="4">
    <source>
        <dbReference type="ARBA" id="ARBA00022452"/>
    </source>
</evidence>
<feature type="domain" description="Porin" evidence="12">
    <location>
        <begin position="11"/>
        <end position="400"/>
    </location>
</feature>
<evidence type="ECO:0000256" key="11">
    <source>
        <dbReference type="SAM" id="SignalP"/>
    </source>
</evidence>
<evidence type="ECO:0000256" key="6">
    <source>
        <dbReference type="ARBA" id="ARBA00022729"/>
    </source>
</evidence>
<keyword evidence="7" id="KW-0406">Ion transport</keyword>
<dbReference type="Proteomes" id="UP000030428">
    <property type="component" value="Unassembled WGS sequence"/>
</dbReference>
<dbReference type="SUPFAM" id="SSF56935">
    <property type="entry name" value="Porins"/>
    <property type="match status" value="1"/>
</dbReference>
<keyword evidence="3" id="KW-0813">Transport</keyword>
<evidence type="ECO:0000256" key="7">
    <source>
        <dbReference type="ARBA" id="ARBA00023065"/>
    </source>
</evidence>
<dbReference type="Pfam" id="PF13609">
    <property type="entry name" value="Porin_4"/>
    <property type="match status" value="1"/>
</dbReference>
<evidence type="ECO:0000313" key="14">
    <source>
        <dbReference type="Proteomes" id="UP000030428"/>
    </source>
</evidence>
<evidence type="ECO:0000313" key="13">
    <source>
        <dbReference type="EMBL" id="KHD10620.1"/>
    </source>
</evidence>
<evidence type="ECO:0000256" key="3">
    <source>
        <dbReference type="ARBA" id="ARBA00022448"/>
    </source>
</evidence>
<evidence type="ECO:0000256" key="1">
    <source>
        <dbReference type="ARBA" id="ARBA00004571"/>
    </source>
</evidence>
<comment type="caution">
    <text evidence="13">The sequence shown here is derived from an EMBL/GenBank/DDBJ whole genome shotgun (WGS) entry which is preliminary data.</text>
</comment>
<feature type="signal peptide" evidence="11">
    <location>
        <begin position="1"/>
        <end position="19"/>
    </location>
</feature>
<sequence>MTQKLLLLAALLAPITTNAELKVKIPNSVITIYGQIGAEAASVEYANADNSLVRGKLNNALSFTESSDDMDRQTLTADRYGNILNDGPNLIGFDFELDKELLAGMIPYARYRTTFHTTNNSGLGPGLEAWVGLKSSIFHMKYGKLRGAYRAAKGLIDPWIYTSMQARGSGGGMSSGRYNEVHWNWNAAGDRRFVVAESNGKVGIETGRVISTFGLVHNSDISGALELGVKFGQVNARIQVMGDDQADRHGGNVELKYTTSLLTVWLLGAYLDPGKNVIHPGENANWDNNKYQNWKIGAQYKVMPTLKLAIQYEDGELGSIDNNPNGGQYLIGSVDYKLDKLTIAGWVANYFSDIQESLKLTDIDGGILDEDALSWSLGAKYHLTQSAHIFAGYRQTDSDNDYRDENVFSAGMLYKF</sequence>
<dbReference type="AlphaFoldDB" id="A0A0A6RWA2"/>
<keyword evidence="6 11" id="KW-0732">Signal</keyword>
<accession>A0A0A6RWA2</accession>
<keyword evidence="9" id="KW-0472">Membrane</keyword>